<protein>
    <submittedName>
        <fullName evidence="3">Oxidoreductase</fullName>
    </submittedName>
</protein>
<dbReference type="InterPro" id="IPR036812">
    <property type="entry name" value="NAD(P)_OxRdtase_dom_sf"/>
</dbReference>
<comment type="caution">
    <text evidence="3">The sequence shown here is derived from an EMBL/GenBank/DDBJ whole genome shotgun (WGS) entry which is preliminary data.</text>
</comment>
<reference evidence="3 4" key="1">
    <citation type="submission" date="2019-12" db="EMBL/GenBank/DDBJ databases">
        <title>Litoreibacter badius sp. nov., a novel bacteriochlorophyll a-containing bacterium in the genus Litoreibacter.</title>
        <authorList>
            <person name="Kanamuro M."/>
            <person name="Takabe Y."/>
            <person name="Mori K."/>
            <person name="Takaichi S."/>
            <person name="Hanada S."/>
        </authorList>
    </citation>
    <scope>NUCLEOTIDE SEQUENCE [LARGE SCALE GENOMIC DNA]</scope>
    <source>
        <strain evidence="3 4">K6</strain>
    </source>
</reference>
<gene>
    <name evidence="3" type="ORF">KIN_37200</name>
</gene>
<dbReference type="AlphaFoldDB" id="A0A6N6JK10"/>
<accession>A0A6N6JK10</accession>
<evidence type="ECO:0000313" key="4">
    <source>
        <dbReference type="Proteomes" id="UP000436822"/>
    </source>
</evidence>
<dbReference type="InterPro" id="IPR023210">
    <property type="entry name" value="NADP_OxRdtase_dom"/>
</dbReference>
<name>A0A6N6JK10_9RHOB</name>
<evidence type="ECO:0000256" key="1">
    <source>
        <dbReference type="ARBA" id="ARBA00023002"/>
    </source>
</evidence>
<dbReference type="InterPro" id="IPR050523">
    <property type="entry name" value="AKR_Detox_Biosynth"/>
</dbReference>
<sequence>MKFLGTDIAPLGMGCWPIGGPFYRGAQPLGYANAEDSESIRTIHAALDAGIQLFDTAAVYGAGHAERLMGEALADHPDAIIITKIGLAFDEQSKQLTGEDLDPTHVRPAIERCLKRLRRDRIDVLLLHVNELTLDVATPLFDAMESARQDGLIRSYGWSTDFPKSVEALADRPGFTAVEHAMNVFLDVPTIQGVIEQHDLAAIIRSPLGMGVLTGKFDSSTKMQADDIRSTDQAWKTFFQDGKINPEYLARVDAIRELLQTGGRTVPQGALCWLWAKSGQNVPVPGARTVAQITDNASALDHGPLPASIMAEIETLITRSPDEDAARAK</sequence>
<dbReference type="RefSeq" id="WP_174239143.1">
    <property type="nucleotide sequence ID" value="NZ_BLJE01000005.1"/>
</dbReference>
<keyword evidence="1" id="KW-0560">Oxidoreductase</keyword>
<dbReference type="SUPFAM" id="SSF51430">
    <property type="entry name" value="NAD(P)-linked oxidoreductase"/>
    <property type="match status" value="1"/>
</dbReference>
<proteinExistence type="predicted"/>
<dbReference type="Gene3D" id="3.20.20.100">
    <property type="entry name" value="NADP-dependent oxidoreductase domain"/>
    <property type="match status" value="1"/>
</dbReference>
<feature type="domain" description="NADP-dependent oxidoreductase" evidence="2">
    <location>
        <begin position="26"/>
        <end position="316"/>
    </location>
</feature>
<dbReference type="GO" id="GO:0016491">
    <property type="term" value="F:oxidoreductase activity"/>
    <property type="evidence" value="ECO:0007669"/>
    <property type="project" value="UniProtKB-KW"/>
</dbReference>
<dbReference type="CDD" id="cd19086">
    <property type="entry name" value="AKR_AKR11C1"/>
    <property type="match status" value="1"/>
</dbReference>
<organism evidence="3 4">
    <name type="scientific">Litoreibacter roseus</name>
    <dbReference type="NCBI Taxonomy" id="2601869"/>
    <lineage>
        <taxon>Bacteria</taxon>
        <taxon>Pseudomonadati</taxon>
        <taxon>Pseudomonadota</taxon>
        <taxon>Alphaproteobacteria</taxon>
        <taxon>Rhodobacterales</taxon>
        <taxon>Roseobacteraceae</taxon>
        <taxon>Litoreibacter</taxon>
    </lineage>
</organism>
<dbReference type="Proteomes" id="UP000436822">
    <property type="component" value="Unassembled WGS sequence"/>
</dbReference>
<evidence type="ECO:0000313" key="3">
    <source>
        <dbReference type="EMBL" id="GFE66646.1"/>
    </source>
</evidence>
<dbReference type="PANTHER" id="PTHR43364:SF4">
    <property type="entry name" value="NAD(P)-LINKED OXIDOREDUCTASE SUPERFAMILY PROTEIN"/>
    <property type="match status" value="1"/>
</dbReference>
<keyword evidence="4" id="KW-1185">Reference proteome</keyword>
<dbReference type="Pfam" id="PF00248">
    <property type="entry name" value="Aldo_ket_red"/>
    <property type="match status" value="1"/>
</dbReference>
<evidence type="ECO:0000259" key="2">
    <source>
        <dbReference type="Pfam" id="PF00248"/>
    </source>
</evidence>
<dbReference type="GO" id="GO:0005829">
    <property type="term" value="C:cytosol"/>
    <property type="evidence" value="ECO:0007669"/>
    <property type="project" value="TreeGrafter"/>
</dbReference>
<dbReference type="EMBL" id="BLJE01000005">
    <property type="protein sequence ID" value="GFE66646.1"/>
    <property type="molecule type" value="Genomic_DNA"/>
</dbReference>
<dbReference type="PANTHER" id="PTHR43364">
    <property type="entry name" value="NADH-SPECIFIC METHYLGLYOXAL REDUCTASE-RELATED"/>
    <property type="match status" value="1"/>
</dbReference>